<evidence type="ECO:0000313" key="2">
    <source>
        <dbReference type="EMBL" id="EGC45745.1"/>
    </source>
</evidence>
<dbReference type="AlphaFoldDB" id="F0UJE9"/>
<evidence type="ECO:0000313" key="3">
    <source>
        <dbReference type="Proteomes" id="UP000008142"/>
    </source>
</evidence>
<reference evidence="3" key="1">
    <citation type="submission" date="2008-07" db="EMBL/GenBank/DDBJ databases">
        <title>Annotation of Ajellomyces capsulatus strain H88.</title>
        <authorList>
            <person name="Champion M."/>
            <person name="Cuomo C."/>
            <person name="Ma L.-J."/>
            <person name="Henn M.R."/>
            <person name="Sil A."/>
            <person name="Goldman B."/>
            <person name="Young S.K."/>
            <person name="Kodira C.D."/>
            <person name="Zeng Q."/>
            <person name="Koehrsen M."/>
            <person name="Alvarado L."/>
            <person name="Berlin A."/>
            <person name="Borenstein D."/>
            <person name="Chen Z."/>
            <person name="Engels R."/>
            <person name="Freedman E."/>
            <person name="Gellesch M."/>
            <person name="Goldberg J."/>
            <person name="Griggs A."/>
            <person name="Gujja S."/>
            <person name="Heiman D."/>
            <person name="Hepburn T."/>
            <person name="Howarth C."/>
            <person name="Jen D."/>
            <person name="Larson L."/>
            <person name="Lewis B."/>
            <person name="Mehta T."/>
            <person name="Park D."/>
            <person name="Pearson M."/>
            <person name="Roberts A."/>
            <person name="Saif S."/>
            <person name="Shea T."/>
            <person name="Shenoy N."/>
            <person name="Sisk P."/>
            <person name="Stolte C."/>
            <person name="Sykes S."/>
            <person name="Walk T."/>
            <person name="White J."/>
            <person name="Yandava C."/>
            <person name="Klein B."/>
            <person name="McEwen J.G."/>
            <person name="Puccia R."/>
            <person name="Goldman G.H."/>
            <person name="Felipe M.S."/>
            <person name="Nino-Vega G."/>
            <person name="San-Blas G."/>
            <person name="Taylor J."/>
            <person name="Mendoza L."/>
            <person name="Galagan J."/>
            <person name="Nusbaum C."/>
            <person name="Birren B."/>
        </authorList>
    </citation>
    <scope>NUCLEOTIDE SEQUENCE [LARGE SCALE GENOMIC DNA]</scope>
    <source>
        <strain evidence="3">H88</strain>
    </source>
</reference>
<dbReference type="HOGENOM" id="CLU_2209236_0_0_1"/>
<organism evidence="3">
    <name type="scientific">Ajellomyces capsulatus (strain H88)</name>
    <name type="common">Darling's disease fungus</name>
    <name type="synonym">Histoplasma capsulatum</name>
    <dbReference type="NCBI Taxonomy" id="544711"/>
    <lineage>
        <taxon>Eukaryota</taxon>
        <taxon>Fungi</taxon>
        <taxon>Dikarya</taxon>
        <taxon>Ascomycota</taxon>
        <taxon>Pezizomycotina</taxon>
        <taxon>Eurotiomycetes</taxon>
        <taxon>Eurotiomycetidae</taxon>
        <taxon>Onygenales</taxon>
        <taxon>Ajellomycetaceae</taxon>
        <taxon>Histoplasma</taxon>
    </lineage>
</organism>
<sequence>MNDNRADVVRILHGRQRYQERADQTPKEDLEIVPNFISKHCSDTCSPSSMRPNGDPAIWCMYRTCNVLFVPTKNAGGRLLEPSSAAQPREPDPIVSIPPLMVHGRSN</sequence>
<name>F0UJE9_AJEC8</name>
<proteinExistence type="predicted"/>
<dbReference type="Proteomes" id="UP000008142">
    <property type="component" value="Unassembled WGS sequence"/>
</dbReference>
<accession>F0UJE9</accession>
<protein>
    <submittedName>
        <fullName evidence="2">Predicted protein</fullName>
    </submittedName>
</protein>
<feature type="region of interest" description="Disordered" evidence="1">
    <location>
        <begin position="78"/>
        <end position="107"/>
    </location>
</feature>
<gene>
    <name evidence="2" type="ORF">HCEG_04960</name>
</gene>
<dbReference type="EMBL" id="DS990639">
    <property type="protein sequence ID" value="EGC45745.1"/>
    <property type="molecule type" value="Genomic_DNA"/>
</dbReference>
<evidence type="ECO:0000256" key="1">
    <source>
        <dbReference type="SAM" id="MobiDB-lite"/>
    </source>
</evidence>